<evidence type="ECO:0000256" key="4">
    <source>
        <dbReference type="ARBA" id="ARBA00022559"/>
    </source>
</evidence>
<dbReference type="SUPFAM" id="SSF52833">
    <property type="entry name" value="Thioredoxin-like"/>
    <property type="match status" value="1"/>
</dbReference>
<comment type="similarity">
    <text evidence="10">Belongs to the peroxiredoxin family. BCP/PrxQ subfamily.</text>
</comment>
<dbReference type="Proteomes" id="UP000005380">
    <property type="component" value="Chromosome"/>
</dbReference>
<evidence type="ECO:0000256" key="2">
    <source>
        <dbReference type="ARBA" id="ARBA00011245"/>
    </source>
</evidence>
<feature type="domain" description="Thioredoxin" evidence="15">
    <location>
        <begin position="20"/>
        <end position="169"/>
    </location>
</feature>
<feature type="signal peptide" evidence="14">
    <location>
        <begin position="1"/>
        <end position="19"/>
    </location>
</feature>
<dbReference type="RefSeq" id="WP_006459856.1">
    <property type="nucleotide sequence ID" value="NZ_CP007030.1"/>
</dbReference>
<dbReference type="InParanoid" id="W0DQL6"/>
<evidence type="ECO:0000256" key="14">
    <source>
        <dbReference type="SAM" id="SignalP"/>
    </source>
</evidence>
<dbReference type="HOGENOM" id="CLU_042529_14_2_6"/>
<comment type="function">
    <text evidence="1">Thiol-specific peroxidase that catalyzes the reduction of hydrogen peroxide and organic hydroperoxides to water and alcohols, respectively. Plays a role in cell protection against oxidative stress by detoxifying peroxides and as sensor of hydrogen peroxide-mediated signaling events.</text>
</comment>
<keyword evidence="5" id="KW-0049">Antioxidant</keyword>
<keyword evidence="8" id="KW-0676">Redox-active center</keyword>
<proteinExistence type="inferred from homology"/>
<dbReference type="Pfam" id="PF00578">
    <property type="entry name" value="AhpC-TSA"/>
    <property type="match status" value="1"/>
</dbReference>
<organism evidence="16 17">
    <name type="scientific">Thiomicrospira aerophila AL3</name>
    <dbReference type="NCBI Taxonomy" id="717772"/>
    <lineage>
        <taxon>Bacteria</taxon>
        <taxon>Pseudomonadati</taxon>
        <taxon>Pseudomonadota</taxon>
        <taxon>Gammaproteobacteria</taxon>
        <taxon>Thiotrichales</taxon>
        <taxon>Piscirickettsiaceae</taxon>
        <taxon>Thiomicrospira</taxon>
    </lineage>
</organism>
<reference evidence="16 17" key="1">
    <citation type="submission" date="2013-12" db="EMBL/GenBank/DDBJ databases">
        <authorList>
            <consortium name="DOE Joint Genome Institute"/>
            <person name="Kappler U."/>
            <person name="Huntemann M."/>
            <person name="Han J."/>
            <person name="Chen A."/>
            <person name="Kyrpides N."/>
            <person name="Mavromatis K."/>
            <person name="Markowitz V."/>
            <person name="Palaniappan K."/>
            <person name="Ivanova N."/>
            <person name="Schaumberg A."/>
            <person name="Pati A."/>
            <person name="Liolios K."/>
            <person name="Nordberg H.P."/>
            <person name="Cantor M.N."/>
            <person name="Hua S.X."/>
            <person name="Woyke T."/>
        </authorList>
    </citation>
    <scope>NUCLEOTIDE SEQUENCE [LARGE SCALE GENOMIC DNA]</scope>
    <source>
        <strain evidence="17">AL2</strain>
    </source>
</reference>
<dbReference type="OrthoDB" id="9812811at2"/>
<comment type="subunit">
    <text evidence="2">Monomer.</text>
</comment>
<keyword evidence="14" id="KW-0732">Signal</keyword>
<evidence type="ECO:0000256" key="5">
    <source>
        <dbReference type="ARBA" id="ARBA00022862"/>
    </source>
</evidence>
<dbReference type="GO" id="GO:0045454">
    <property type="term" value="P:cell redox homeostasis"/>
    <property type="evidence" value="ECO:0007669"/>
    <property type="project" value="TreeGrafter"/>
</dbReference>
<evidence type="ECO:0000256" key="10">
    <source>
        <dbReference type="ARBA" id="ARBA00038489"/>
    </source>
</evidence>
<evidence type="ECO:0000256" key="12">
    <source>
        <dbReference type="ARBA" id="ARBA00049091"/>
    </source>
</evidence>
<evidence type="ECO:0000256" key="8">
    <source>
        <dbReference type="ARBA" id="ARBA00023284"/>
    </source>
</evidence>
<evidence type="ECO:0000259" key="15">
    <source>
        <dbReference type="PROSITE" id="PS51352"/>
    </source>
</evidence>
<evidence type="ECO:0000313" key="17">
    <source>
        <dbReference type="Proteomes" id="UP000005380"/>
    </source>
</evidence>
<dbReference type="EMBL" id="CP007030">
    <property type="protein sequence ID" value="AHF00737.1"/>
    <property type="molecule type" value="Genomic_DNA"/>
</dbReference>
<dbReference type="PROSITE" id="PS51352">
    <property type="entry name" value="THIOREDOXIN_2"/>
    <property type="match status" value="1"/>
</dbReference>
<dbReference type="PANTHER" id="PTHR42801:SF4">
    <property type="entry name" value="AHPC_TSA FAMILY PROTEIN"/>
    <property type="match status" value="1"/>
</dbReference>
<dbReference type="Gene3D" id="3.40.30.10">
    <property type="entry name" value="Glutaredoxin"/>
    <property type="match status" value="1"/>
</dbReference>
<protein>
    <recommendedName>
        <fullName evidence="3">thioredoxin-dependent peroxiredoxin</fullName>
        <ecNumber evidence="3">1.11.1.24</ecNumber>
    </recommendedName>
    <alternativeName>
        <fullName evidence="9">Thioredoxin peroxidase</fullName>
    </alternativeName>
    <alternativeName>
        <fullName evidence="11">Thioredoxin-dependent peroxiredoxin Bcp</fullName>
    </alternativeName>
</protein>
<evidence type="ECO:0000256" key="9">
    <source>
        <dbReference type="ARBA" id="ARBA00032824"/>
    </source>
</evidence>
<dbReference type="eggNOG" id="COG1225">
    <property type="taxonomic scope" value="Bacteria"/>
</dbReference>
<gene>
    <name evidence="16" type="ORF">THIAE_02175</name>
</gene>
<dbReference type="PIRSF" id="PIRSF000239">
    <property type="entry name" value="AHPC"/>
    <property type="match status" value="1"/>
</dbReference>
<dbReference type="PANTHER" id="PTHR42801">
    <property type="entry name" value="THIOREDOXIN-DEPENDENT PEROXIDE REDUCTASE"/>
    <property type="match status" value="1"/>
</dbReference>
<dbReference type="InterPro" id="IPR050924">
    <property type="entry name" value="Peroxiredoxin_BCP/PrxQ"/>
</dbReference>
<evidence type="ECO:0000256" key="11">
    <source>
        <dbReference type="ARBA" id="ARBA00042639"/>
    </source>
</evidence>
<evidence type="ECO:0000256" key="7">
    <source>
        <dbReference type="ARBA" id="ARBA00023157"/>
    </source>
</evidence>
<sequence>MKWLRSLFLAFLPVSSALALEPGDVAPDFSLMNQHQQIESLANYRGQWVVVYFYPKNDTPGCTTEACSFRDNINGIIAKQATVFGISVDNVASHAAFAEKYQLPFSLLSDERGDVAKQYNSLWQLGPLRFARRNSFIVDPNGRIAKVYKGVDPEAHVADVLRDLSQLQQEAARS</sequence>
<dbReference type="EC" id="1.11.1.24" evidence="3"/>
<keyword evidence="6" id="KW-0560">Oxidoreductase</keyword>
<comment type="catalytic activity">
    <reaction evidence="12">
        <text>a hydroperoxide + [thioredoxin]-dithiol = an alcohol + [thioredoxin]-disulfide + H2O</text>
        <dbReference type="Rhea" id="RHEA:62620"/>
        <dbReference type="Rhea" id="RHEA-COMP:10698"/>
        <dbReference type="Rhea" id="RHEA-COMP:10700"/>
        <dbReference type="ChEBI" id="CHEBI:15377"/>
        <dbReference type="ChEBI" id="CHEBI:29950"/>
        <dbReference type="ChEBI" id="CHEBI:30879"/>
        <dbReference type="ChEBI" id="CHEBI:35924"/>
        <dbReference type="ChEBI" id="CHEBI:50058"/>
        <dbReference type="EC" id="1.11.1.24"/>
    </reaction>
</comment>
<evidence type="ECO:0000256" key="1">
    <source>
        <dbReference type="ARBA" id="ARBA00003330"/>
    </source>
</evidence>
<dbReference type="InterPro" id="IPR000866">
    <property type="entry name" value="AhpC/TSA"/>
</dbReference>
<dbReference type="STRING" id="717772.THIAE_02175"/>
<dbReference type="KEGG" id="tao:THIAE_02175"/>
<accession>W0DQL6</accession>
<dbReference type="AlphaFoldDB" id="W0DQL6"/>
<keyword evidence="17" id="KW-1185">Reference proteome</keyword>
<feature type="active site" description="Cysteine sulfenic acid (-SOH) intermediate; for peroxidase activity" evidence="13">
    <location>
        <position position="62"/>
    </location>
</feature>
<dbReference type="FunFam" id="3.40.30.10:FF:000007">
    <property type="entry name" value="Thioredoxin-dependent thiol peroxidase"/>
    <property type="match status" value="1"/>
</dbReference>
<dbReference type="GO" id="GO:0034599">
    <property type="term" value="P:cellular response to oxidative stress"/>
    <property type="evidence" value="ECO:0007669"/>
    <property type="project" value="TreeGrafter"/>
</dbReference>
<dbReference type="GO" id="GO:0005737">
    <property type="term" value="C:cytoplasm"/>
    <property type="evidence" value="ECO:0007669"/>
    <property type="project" value="TreeGrafter"/>
</dbReference>
<dbReference type="CDD" id="cd03017">
    <property type="entry name" value="PRX_BCP"/>
    <property type="match status" value="1"/>
</dbReference>
<evidence type="ECO:0000256" key="3">
    <source>
        <dbReference type="ARBA" id="ARBA00013017"/>
    </source>
</evidence>
<dbReference type="InterPro" id="IPR036249">
    <property type="entry name" value="Thioredoxin-like_sf"/>
</dbReference>
<dbReference type="FunCoup" id="W0DQL6">
    <property type="interactions" value="523"/>
</dbReference>
<evidence type="ECO:0000256" key="13">
    <source>
        <dbReference type="PIRSR" id="PIRSR000239-1"/>
    </source>
</evidence>
<name>W0DQL6_9GAMM</name>
<keyword evidence="7" id="KW-1015">Disulfide bond</keyword>
<dbReference type="InterPro" id="IPR024706">
    <property type="entry name" value="Peroxiredoxin_AhpC-typ"/>
</dbReference>
<evidence type="ECO:0000256" key="6">
    <source>
        <dbReference type="ARBA" id="ARBA00023002"/>
    </source>
</evidence>
<feature type="chain" id="PRO_5004787825" description="thioredoxin-dependent peroxiredoxin" evidence="14">
    <location>
        <begin position="20"/>
        <end position="174"/>
    </location>
</feature>
<keyword evidence="4" id="KW-0575">Peroxidase</keyword>
<dbReference type="InterPro" id="IPR013766">
    <property type="entry name" value="Thioredoxin_domain"/>
</dbReference>
<dbReference type="GO" id="GO:0008379">
    <property type="term" value="F:thioredoxin peroxidase activity"/>
    <property type="evidence" value="ECO:0007669"/>
    <property type="project" value="TreeGrafter"/>
</dbReference>
<evidence type="ECO:0000313" key="16">
    <source>
        <dbReference type="EMBL" id="AHF00737.1"/>
    </source>
</evidence>